<feature type="compositionally biased region" description="Basic and acidic residues" evidence="1">
    <location>
        <begin position="479"/>
        <end position="488"/>
    </location>
</feature>
<dbReference type="NCBIfam" id="TIGR01538">
    <property type="entry name" value="portal_SPP1"/>
    <property type="match status" value="1"/>
</dbReference>
<gene>
    <name evidence="2" type="ORF">J41TS4_22430</name>
</gene>
<dbReference type="RefSeq" id="WP_301627305.1">
    <property type="nucleotide sequence ID" value="NZ_BORS01000007.1"/>
</dbReference>
<feature type="compositionally biased region" description="Basic and acidic residues" evidence="1">
    <location>
        <begin position="450"/>
        <end position="464"/>
    </location>
</feature>
<sequence length="488" mass="56841">MNEEIKKIIEENAPMRLEQIIKQWLNDWLDSHEYRWMLTGERYYRNKTDILSRKRLVIGGDGELVEDKNLANNKLVYGFTRKLVDQKIGYLLSKQMSIQSENEAYQKVLNDIFDKSMHRTLKNLGKEAVNKGIAWLHVYYDENGTLSFKRMRSEEMVPVWIDEDHTQLQAMIRRYKVETYEGTSKKEVVKVEWWDDKGVRRYIYNGDLLPDFGCDEDGQSIILDSSHYVVERNGEEQPLNWERVPFIAFKANDEEQPLIELIKSLVDDYDKRSSDNSNNLEDLPNSVYKLKDYGDQDLGLFRKNLMAYRAVKVDDQGDVDTIDLKIDNEAFKQHIDLLRKAIYEFGRGVDMQTEKFNGATGIALKQLYNDLDMDANTMETEFQASLEQLLWFINNHLANTGVGDFEGEKVEFVFNRDILLSESDVITDAMNSMGLISNKTIIANHPWVSDPRKEEEQIKKEKEASLIQYRELEGGEGDDPVKGNDEED</sequence>
<dbReference type="InterPro" id="IPR021145">
    <property type="entry name" value="Portal_protein_SPP1_Gp6-like"/>
</dbReference>
<dbReference type="InterPro" id="IPR006428">
    <property type="entry name" value="Portal_SPP1-type"/>
</dbReference>
<evidence type="ECO:0000256" key="1">
    <source>
        <dbReference type="SAM" id="MobiDB-lite"/>
    </source>
</evidence>
<dbReference type="Proteomes" id="UP000678895">
    <property type="component" value="Unassembled WGS sequence"/>
</dbReference>
<reference evidence="2" key="1">
    <citation type="submission" date="2021-03" db="EMBL/GenBank/DDBJ databases">
        <title>Antimicrobial resistance genes in bacteria isolated from Japanese honey, and their potential for conferring macrolide and lincosamide resistance in the American foulbrood pathogen Paenibacillus larvae.</title>
        <authorList>
            <person name="Okamoto M."/>
            <person name="Kumagai M."/>
            <person name="Kanamori H."/>
            <person name="Takamatsu D."/>
        </authorList>
    </citation>
    <scope>NUCLEOTIDE SEQUENCE</scope>
    <source>
        <strain evidence="2">J41TS4</strain>
    </source>
</reference>
<dbReference type="AlphaFoldDB" id="A0A919Y5A4"/>
<dbReference type="Pfam" id="PF05133">
    <property type="entry name" value="SPP1_portal"/>
    <property type="match status" value="1"/>
</dbReference>
<dbReference type="EMBL" id="BORS01000007">
    <property type="protein sequence ID" value="GIO42485.1"/>
    <property type="molecule type" value="Genomic_DNA"/>
</dbReference>
<evidence type="ECO:0000313" key="2">
    <source>
        <dbReference type="EMBL" id="GIO42485.1"/>
    </source>
</evidence>
<proteinExistence type="predicted"/>
<feature type="region of interest" description="Disordered" evidence="1">
    <location>
        <begin position="449"/>
        <end position="488"/>
    </location>
</feature>
<protein>
    <submittedName>
        <fullName evidence="2">Portal protein</fullName>
    </submittedName>
</protein>
<keyword evidence="3" id="KW-1185">Reference proteome</keyword>
<name>A0A919Y5A4_9BACL</name>
<comment type="caution">
    <text evidence="2">The sequence shown here is derived from an EMBL/GenBank/DDBJ whole genome shotgun (WGS) entry which is preliminary data.</text>
</comment>
<accession>A0A919Y5A4</accession>
<evidence type="ECO:0000313" key="3">
    <source>
        <dbReference type="Proteomes" id="UP000678895"/>
    </source>
</evidence>
<organism evidence="2 3">
    <name type="scientific">Paenibacillus apis</name>
    <dbReference type="NCBI Taxonomy" id="1792174"/>
    <lineage>
        <taxon>Bacteria</taxon>
        <taxon>Bacillati</taxon>
        <taxon>Bacillota</taxon>
        <taxon>Bacilli</taxon>
        <taxon>Bacillales</taxon>
        <taxon>Paenibacillaceae</taxon>
        <taxon>Paenibacillus</taxon>
    </lineage>
</organism>